<dbReference type="PATRIC" id="fig|45067.4.peg.484"/>
<accession>A0A0W0VWE5</accession>
<reference evidence="1 2" key="1">
    <citation type="submission" date="2015-11" db="EMBL/GenBank/DDBJ databases">
        <title>Genomic analysis of 38 Legionella species identifies large and diverse effector repertoires.</title>
        <authorList>
            <person name="Burstein D."/>
            <person name="Amaro F."/>
            <person name="Zusman T."/>
            <person name="Lifshitz Z."/>
            <person name="Cohen O."/>
            <person name="Gilbert J.A."/>
            <person name="Pupko T."/>
            <person name="Shuman H.A."/>
            <person name="Segal G."/>
        </authorList>
    </citation>
    <scope>NUCLEOTIDE SEQUENCE [LARGE SCALE GENOMIC DNA]</scope>
    <source>
        <strain evidence="1 2">ATCC 49751</strain>
    </source>
</reference>
<dbReference type="RefSeq" id="WP_035915366.1">
    <property type="nucleotide sequence ID" value="NZ_CAAAJD010000009.1"/>
</dbReference>
<evidence type="ECO:0000313" key="1">
    <source>
        <dbReference type="EMBL" id="KTD24321.1"/>
    </source>
</evidence>
<dbReference type="eggNOG" id="ENOG503471G">
    <property type="taxonomic scope" value="Bacteria"/>
</dbReference>
<proteinExistence type="predicted"/>
<dbReference type="AlphaFoldDB" id="A0A0W0VWE5"/>
<protein>
    <recommendedName>
        <fullName evidence="3">Phytanoyl-CoA dioxygenase (PhyH)</fullName>
    </recommendedName>
</protein>
<keyword evidence="2" id="KW-1185">Reference proteome</keyword>
<dbReference type="STRING" id="45067.Llan_0460"/>
<name>A0A0W0VWE5_9GAMM</name>
<organism evidence="1 2">
    <name type="scientific">Legionella lansingensis</name>
    <dbReference type="NCBI Taxonomy" id="45067"/>
    <lineage>
        <taxon>Bacteria</taxon>
        <taxon>Pseudomonadati</taxon>
        <taxon>Pseudomonadota</taxon>
        <taxon>Gammaproteobacteria</taxon>
        <taxon>Legionellales</taxon>
        <taxon>Legionellaceae</taxon>
        <taxon>Legionella</taxon>
    </lineage>
</organism>
<dbReference type="SUPFAM" id="SSF51197">
    <property type="entry name" value="Clavaminate synthase-like"/>
    <property type="match status" value="1"/>
</dbReference>
<dbReference type="EMBL" id="LNYI01000010">
    <property type="protein sequence ID" value="KTD24321.1"/>
    <property type="molecule type" value="Genomic_DNA"/>
</dbReference>
<sequence>MSASIKMKNSRFTLTKIIRGVWYRTRIWGEGFLSIPIKLWYGNSAGFSNNFGAKRHLQRLQQDFISQYKPIPVVQADSFAAESLRSHGYLILPAHYGRTFLLNIQKHVAELIEDPATSMTSPNGATRFLLDPTEKIPELRMLLRDEICRIIASYYGCALRVESVRVWRNYHVSNIDGDRDDKFSNTFHHDNCPANGLRVFVLLTDGVTRETGAFRFHDKNASKKIIRQLGYFHRVKLTSSMRQRLVNPSTLKFFEGDLGDVCICNTQECLHAASVPRAGSYRDILQFEVYPASGELRMADKLLETVPPDKALQMMRG</sequence>
<evidence type="ECO:0008006" key="3">
    <source>
        <dbReference type="Google" id="ProtNLM"/>
    </source>
</evidence>
<comment type="caution">
    <text evidence="1">The sequence shown here is derived from an EMBL/GenBank/DDBJ whole genome shotgun (WGS) entry which is preliminary data.</text>
</comment>
<dbReference type="Gene3D" id="2.60.120.620">
    <property type="entry name" value="q2cbj1_9rhob like domain"/>
    <property type="match status" value="1"/>
</dbReference>
<dbReference type="Proteomes" id="UP000054869">
    <property type="component" value="Unassembled WGS sequence"/>
</dbReference>
<gene>
    <name evidence="1" type="ORF">Llan_0460</name>
</gene>
<evidence type="ECO:0000313" key="2">
    <source>
        <dbReference type="Proteomes" id="UP000054869"/>
    </source>
</evidence>